<accession>X1CYU9</accession>
<reference evidence="1" key="1">
    <citation type="journal article" date="2014" name="Front. Microbiol.">
        <title>High frequency of phylogenetically diverse reductive dehalogenase-homologous genes in deep subseafloor sedimentary metagenomes.</title>
        <authorList>
            <person name="Kawai M."/>
            <person name="Futagami T."/>
            <person name="Toyoda A."/>
            <person name="Takaki Y."/>
            <person name="Nishi S."/>
            <person name="Hori S."/>
            <person name="Arai W."/>
            <person name="Tsubouchi T."/>
            <person name="Morono Y."/>
            <person name="Uchiyama I."/>
            <person name="Ito T."/>
            <person name="Fujiyama A."/>
            <person name="Inagaki F."/>
            <person name="Takami H."/>
        </authorList>
    </citation>
    <scope>NUCLEOTIDE SEQUENCE</scope>
    <source>
        <strain evidence="1">Expedition CK06-06</strain>
    </source>
</reference>
<evidence type="ECO:0000313" key="1">
    <source>
        <dbReference type="EMBL" id="GAH13022.1"/>
    </source>
</evidence>
<organism evidence="1">
    <name type="scientific">marine sediment metagenome</name>
    <dbReference type="NCBI Taxonomy" id="412755"/>
    <lineage>
        <taxon>unclassified sequences</taxon>
        <taxon>metagenomes</taxon>
        <taxon>ecological metagenomes</taxon>
    </lineage>
</organism>
<dbReference type="AlphaFoldDB" id="X1CYU9"/>
<feature type="non-terminal residue" evidence="1">
    <location>
        <position position="1"/>
    </location>
</feature>
<gene>
    <name evidence="1" type="ORF">S01H4_56333</name>
</gene>
<name>X1CYU9_9ZZZZ</name>
<dbReference type="EMBL" id="BART01032631">
    <property type="protein sequence ID" value="GAH13022.1"/>
    <property type="molecule type" value="Genomic_DNA"/>
</dbReference>
<protein>
    <submittedName>
        <fullName evidence="1">Uncharacterized protein</fullName>
    </submittedName>
</protein>
<comment type="caution">
    <text evidence="1">The sequence shown here is derived from an EMBL/GenBank/DDBJ whole genome shotgun (WGS) entry which is preliminary data.</text>
</comment>
<proteinExistence type="predicted"/>
<sequence>NKNTISIACTIIILVASPIYYHCLFKLEPKDNEVSVK</sequence>